<keyword evidence="2" id="KW-0732">Signal</keyword>
<dbReference type="RefSeq" id="WP_176071613.1">
    <property type="nucleotide sequence ID" value="NZ_JABWMJ010000016.1"/>
</dbReference>
<dbReference type="Gene3D" id="3.40.190.10">
    <property type="entry name" value="Periplasmic binding protein-like II"/>
    <property type="match status" value="1"/>
</dbReference>
<protein>
    <submittedName>
        <fullName evidence="3">Tripartite tricarboxylate transporter substrate binding protein</fullName>
    </submittedName>
</protein>
<keyword evidence="4" id="KW-1185">Reference proteome</keyword>
<dbReference type="PANTHER" id="PTHR42928:SF5">
    <property type="entry name" value="BLR1237 PROTEIN"/>
    <property type="match status" value="1"/>
</dbReference>
<dbReference type="Proteomes" id="UP000529637">
    <property type="component" value="Unassembled WGS sequence"/>
</dbReference>
<dbReference type="CDD" id="cd07012">
    <property type="entry name" value="PBP2_Bug_TTT"/>
    <property type="match status" value="1"/>
</dbReference>
<comment type="similarity">
    <text evidence="1">Belongs to the UPF0065 (bug) family.</text>
</comment>
<evidence type="ECO:0000256" key="2">
    <source>
        <dbReference type="SAM" id="SignalP"/>
    </source>
</evidence>
<name>A0A7Y6NSW0_9BURK</name>
<reference evidence="3 4" key="1">
    <citation type="submission" date="2020-06" db="EMBL/GenBank/DDBJ databases">
        <title>Schlegella sp. ID0723 isolated from air conditioner.</title>
        <authorList>
            <person name="Kim D.Y."/>
            <person name="Kim D.-U."/>
        </authorList>
    </citation>
    <scope>NUCLEOTIDE SEQUENCE [LARGE SCALE GENOMIC DNA]</scope>
    <source>
        <strain evidence="3 4">ID0723</strain>
    </source>
</reference>
<feature type="signal peptide" evidence="2">
    <location>
        <begin position="1"/>
        <end position="25"/>
    </location>
</feature>
<dbReference type="SUPFAM" id="SSF53850">
    <property type="entry name" value="Periplasmic binding protein-like II"/>
    <property type="match status" value="1"/>
</dbReference>
<feature type="chain" id="PRO_5031056495" evidence="2">
    <location>
        <begin position="26"/>
        <end position="323"/>
    </location>
</feature>
<gene>
    <name evidence="3" type="ORF">HQN59_23700</name>
</gene>
<organism evidence="3 4">
    <name type="scientific">Piscinibacter koreensis</name>
    <dbReference type="NCBI Taxonomy" id="2742824"/>
    <lineage>
        <taxon>Bacteria</taxon>
        <taxon>Pseudomonadati</taxon>
        <taxon>Pseudomonadota</taxon>
        <taxon>Betaproteobacteria</taxon>
        <taxon>Burkholderiales</taxon>
        <taxon>Sphaerotilaceae</taxon>
        <taxon>Piscinibacter</taxon>
    </lineage>
</organism>
<dbReference type="PANTHER" id="PTHR42928">
    <property type="entry name" value="TRICARBOXYLATE-BINDING PROTEIN"/>
    <property type="match status" value="1"/>
</dbReference>
<evidence type="ECO:0000313" key="3">
    <source>
        <dbReference type="EMBL" id="NUZ08753.1"/>
    </source>
</evidence>
<accession>A0A7Y6NSW0</accession>
<proteinExistence type="inferred from homology"/>
<dbReference type="PIRSF" id="PIRSF017082">
    <property type="entry name" value="YflP"/>
    <property type="match status" value="1"/>
</dbReference>
<dbReference type="InterPro" id="IPR042100">
    <property type="entry name" value="Bug_dom1"/>
</dbReference>
<evidence type="ECO:0000256" key="1">
    <source>
        <dbReference type="ARBA" id="ARBA00006987"/>
    </source>
</evidence>
<comment type="caution">
    <text evidence="3">The sequence shown here is derived from an EMBL/GenBank/DDBJ whole genome shotgun (WGS) entry which is preliminary data.</text>
</comment>
<dbReference type="InterPro" id="IPR005064">
    <property type="entry name" value="BUG"/>
</dbReference>
<dbReference type="Pfam" id="PF03401">
    <property type="entry name" value="TctC"/>
    <property type="match status" value="1"/>
</dbReference>
<evidence type="ECO:0000313" key="4">
    <source>
        <dbReference type="Proteomes" id="UP000529637"/>
    </source>
</evidence>
<dbReference type="AlphaFoldDB" id="A0A7Y6NSW0"/>
<dbReference type="Gene3D" id="3.40.190.150">
    <property type="entry name" value="Bordetella uptake gene, domain 1"/>
    <property type="match status" value="1"/>
</dbReference>
<sequence length="323" mass="33087">MKMLKRLLIGLLTAAGLMASVPASAQAWPSRPLQMIVPQGAGGSTDALARLVAQALGERLGQNVVVDNRAGAGGVLGIGAAAKAAPDGYTLLLGSNTTVAANAFLYASFPVKPLEDFTPLAMAADAPFVFVVPAHSPLKSMSDLMAAAKAAPGKLNYGSGTSSALLCTELLKRAAGIDLTRVPYKSSAQGLNDLIGGQLDVTCEPLSSSMPNVKAGRMRALAQTGAQRSPLAPDIETVAEAGIKGFEYSAWLGFFVPAGVPREISSRLAAELLAVLRLPATADKIRGIGFEPRTADADALAATHRAEMATVAATVRAAGIKAE</sequence>
<dbReference type="EMBL" id="JABWMJ010000016">
    <property type="protein sequence ID" value="NUZ08753.1"/>
    <property type="molecule type" value="Genomic_DNA"/>
</dbReference>